<protein>
    <recommendedName>
        <fullName evidence="3">Extradiol ring-cleavage dioxygenase LigAB LigA subunit domain-containing protein</fullName>
    </recommendedName>
</protein>
<reference evidence="1" key="2">
    <citation type="submission" date="2021-04" db="EMBL/GenBank/DDBJ databases">
        <authorList>
            <person name="Gilroy R."/>
        </authorList>
    </citation>
    <scope>NUCLEOTIDE SEQUENCE</scope>
    <source>
        <strain evidence="1">ChiGjej1B1-98</strain>
    </source>
</reference>
<dbReference type="EMBL" id="DXDC01000460">
    <property type="protein sequence ID" value="HIY67597.1"/>
    <property type="molecule type" value="Genomic_DNA"/>
</dbReference>
<comment type="caution">
    <text evidence="1">The sequence shown here is derived from an EMBL/GenBank/DDBJ whole genome shotgun (WGS) entry which is preliminary data.</text>
</comment>
<dbReference type="SUPFAM" id="SSF48076">
    <property type="entry name" value="LigA subunit of an aromatic-ring-opening dioxygenase LigAB"/>
    <property type="match status" value="1"/>
</dbReference>
<evidence type="ECO:0000313" key="1">
    <source>
        <dbReference type="EMBL" id="HIY67597.1"/>
    </source>
</evidence>
<dbReference type="AlphaFoldDB" id="A0A9D1YXJ6"/>
<evidence type="ECO:0008006" key="3">
    <source>
        <dbReference type="Google" id="ProtNLM"/>
    </source>
</evidence>
<reference evidence="1" key="1">
    <citation type="journal article" date="2021" name="PeerJ">
        <title>Extensive microbial diversity within the chicken gut microbiome revealed by metagenomics and culture.</title>
        <authorList>
            <person name="Gilroy R."/>
            <person name="Ravi A."/>
            <person name="Getino M."/>
            <person name="Pursley I."/>
            <person name="Horton D.L."/>
            <person name="Alikhan N.F."/>
            <person name="Baker D."/>
            <person name="Gharbi K."/>
            <person name="Hall N."/>
            <person name="Watson M."/>
            <person name="Adriaenssens E.M."/>
            <person name="Foster-Nyarko E."/>
            <person name="Jarju S."/>
            <person name="Secka A."/>
            <person name="Antonio M."/>
            <person name="Oren A."/>
            <person name="Chaudhuri R.R."/>
            <person name="La Ragione R."/>
            <person name="Hildebrand F."/>
            <person name="Pallen M.J."/>
        </authorList>
    </citation>
    <scope>NUCLEOTIDE SEQUENCE</scope>
    <source>
        <strain evidence="1">ChiGjej1B1-98</strain>
    </source>
</reference>
<dbReference type="InterPro" id="IPR036622">
    <property type="entry name" value="LigA_sf"/>
</dbReference>
<proteinExistence type="predicted"/>
<organism evidence="1 2">
    <name type="scientific">Candidatus Agrococcus pullicola</name>
    <dbReference type="NCBI Taxonomy" id="2838429"/>
    <lineage>
        <taxon>Bacteria</taxon>
        <taxon>Bacillati</taxon>
        <taxon>Actinomycetota</taxon>
        <taxon>Actinomycetes</taxon>
        <taxon>Micrococcales</taxon>
        <taxon>Microbacteriaceae</taxon>
        <taxon>Agrococcus</taxon>
    </lineage>
</organism>
<dbReference type="Proteomes" id="UP000824005">
    <property type="component" value="Unassembled WGS sequence"/>
</dbReference>
<name>A0A9D1YXJ6_9MICO</name>
<accession>A0A9D1YXJ6</accession>
<sequence length="125" mass="14668">MSKYAVNKFLFQVDRDPELLAAYKSDPAALVARWEEEYMPYLGAQGQRIERTTWLRLDEDERRALVEHDYVALFEMGAHFFLTLTIFIGIYEEDYTARSGPLSFQREYAAKLGHWTGRDYPTVEC</sequence>
<evidence type="ECO:0000313" key="2">
    <source>
        <dbReference type="Proteomes" id="UP000824005"/>
    </source>
</evidence>
<gene>
    <name evidence="1" type="ORF">H9830_15135</name>
</gene>